<dbReference type="EnsemblPlants" id="HORVU.MOREX.r3.4HG0331430.1">
    <property type="protein sequence ID" value="HORVU.MOREX.r3.4HG0331430.1.CDS1"/>
    <property type="gene ID" value="HORVU.MOREX.r3.4HG0331430"/>
</dbReference>
<dbReference type="Gramene" id="HORVU.MOREX.r3.4HG0331430.1">
    <property type="protein sequence ID" value="HORVU.MOREX.r3.4HG0331430.1.CDS1"/>
    <property type="gene ID" value="HORVU.MOREX.r3.4HG0331430"/>
</dbReference>
<keyword evidence="3" id="KW-1185">Reference proteome</keyword>
<name>A0A8I6Y3X7_HORVV</name>
<reference evidence="2" key="3">
    <citation type="submission" date="2022-01" db="UniProtKB">
        <authorList>
            <consortium name="EnsemblPlants"/>
        </authorList>
    </citation>
    <scope>IDENTIFICATION</scope>
    <source>
        <strain evidence="2">subsp. vulgare</strain>
    </source>
</reference>
<dbReference type="AlphaFoldDB" id="A0A8I6Y3X7"/>
<dbReference type="Proteomes" id="UP000011116">
    <property type="component" value="Chromosome 4H"/>
</dbReference>
<evidence type="ECO:0000256" key="1">
    <source>
        <dbReference type="SAM" id="MobiDB-lite"/>
    </source>
</evidence>
<protein>
    <submittedName>
        <fullName evidence="2">Uncharacterized protein</fullName>
    </submittedName>
</protein>
<evidence type="ECO:0000313" key="2">
    <source>
        <dbReference type="EnsemblPlants" id="HORVU.MOREX.r3.4HG0331430.1.CDS1"/>
    </source>
</evidence>
<reference evidence="2" key="2">
    <citation type="submission" date="2020-10" db="EMBL/GenBank/DDBJ databases">
        <authorList>
            <person name="Scholz U."/>
            <person name="Mascher M."/>
            <person name="Fiebig A."/>
        </authorList>
    </citation>
    <scope>NUCLEOTIDE SEQUENCE [LARGE SCALE GENOMIC DNA]</scope>
    <source>
        <strain evidence="2">cv. Morex</strain>
    </source>
</reference>
<accession>A0A8I6Y3X7</accession>
<organism evidence="2 3">
    <name type="scientific">Hordeum vulgare subsp. vulgare</name>
    <name type="common">Domesticated barley</name>
    <dbReference type="NCBI Taxonomy" id="112509"/>
    <lineage>
        <taxon>Eukaryota</taxon>
        <taxon>Viridiplantae</taxon>
        <taxon>Streptophyta</taxon>
        <taxon>Embryophyta</taxon>
        <taxon>Tracheophyta</taxon>
        <taxon>Spermatophyta</taxon>
        <taxon>Magnoliopsida</taxon>
        <taxon>Liliopsida</taxon>
        <taxon>Poales</taxon>
        <taxon>Poaceae</taxon>
        <taxon>BOP clade</taxon>
        <taxon>Pooideae</taxon>
        <taxon>Triticodae</taxon>
        <taxon>Triticeae</taxon>
        <taxon>Hordeinae</taxon>
        <taxon>Hordeum</taxon>
    </lineage>
</organism>
<dbReference type="Gramene" id="HORVU.MOREX.r2.4HG0276050.1">
    <property type="protein sequence ID" value="HORVU.MOREX.r2.4HG0276050.1.CDS.1"/>
    <property type="gene ID" value="HORVU.MOREX.r2.4HG0276050"/>
</dbReference>
<sequence length="103" mass="11903">MNDARASGQSVPPAHGRKTFPKKKTARKHLLYNDHILISLLFFLDQPNLATIHFTRFFSLTYTQLEHIYKPTPVINSSSGKKRLLRGPVYVHTTTYFFDINII</sequence>
<reference evidence="3" key="1">
    <citation type="journal article" date="2012" name="Nature">
        <title>A physical, genetic and functional sequence assembly of the barley genome.</title>
        <authorList>
            <consortium name="The International Barley Genome Sequencing Consortium"/>
            <person name="Mayer K.F."/>
            <person name="Waugh R."/>
            <person name="Brown J.W."/>
            <person name="Schulman A."/>
            <person name="Langridge P."/>
            <person name="Platzer M."/>
            <person name="Fincher G.B."/>
            <person name="Muehlbauer G.J."/>
            <person name="Sato K."/>
            <person name="Close T.J."/>
            <person name="Wise R.P."/>
            <person name="Stein N."/>
        </authorList>
    </citation>
    <scope>NUCLEOTIDE SEQUENCE [LARGE SCALE GENOMIC DNA]</scope>
    <source>
        <strain evidence="3">cv. Morex</strain>
    </source>
</reference>
<feature type="region of interest" description="Disordered" evidence="1">
    <location>
        <begin position="1"/>
        <end position="22"/>
    </location>
</feature>
<evidence type="ECO:0000313" key="3">
    <source>
        <dbReference type="Proteomes" id="UP000011116"/>
    </source>
</evidence>
<proteinExistence type="predicted"/>